<reference evidence="1" key="1">
    <citation type="submission" date="2022-06" db="EMBL/GenBank/DDBJ databases">
        <title>Physiological and biochemical characterization and genomic elucidation of a strain of the genus Ensifer adhaerens M8 that combines arsenic oxidation and chromium reduction.</title>
        <authorList>
            <person name="Li X."/>
            <person name="Yu c."/>
        </authorList>
    </citation>
    <scope>NUCLEOTIDE SEQUENCE</scope>
    <source>
        <strain evidence="1">M8</strain>
    </source>
</reference>
<dbReference type="Proteomes" id="UP001055460">
    <property type="component" value="Chromosome"/>
</dbReference>
<evidence type="ECO:0000313" key="1">
    <source>
        <dbReference type="EMBL" id="USJ24728.1"/>
    </source>
</evidence>
<evidence type="ECO:0000313" key="2">
    <source>
        <dbReference type="Proteomes" id="UP001055460"/>
    </source>
</evidence>
<gene>
    <name evidence="1" type="ORF">NE863_07110</name>
</gene>
<name>A0A9Q9DAI8_ENSAD</name>
<dbReference type="RefSeq" id="WP_250806404.1">
    <property type="nucleotide sequence ID" value="NZ_CP098807.1"/>
</dbReference>
<sequence>MNEPTKEADIEAALASYMAEEKINRDEALRRILRDWLIGHGYLPLPEPAPEGINVIDKG</sequence>
<accession>A0A9Q9DAI8</accession>
<proteinExistence type="predicted"/>
<organism evidence="1 2">
    <name type="scientific">Ensifer adhaerens</name>
    <name type="common">Sinorhizobium morelense</name>
    <dbReference type="NCBI Taxonomy" id="106592"/>
    <lineage>
        <taxon>Bacteria</taxon>
        <taxon>Pseudomonadati</taxon>
        <taxon>Pseudomonadota</taxon>
        <taxon>Alphaproteobacteria</taxon>
        <taxon>Hyphomicrobiales</taxon>
        <taxon>Rhizobiaceae</taxon>
        <taxon>Sinorhizobium/Ensifer group</taxon>
        <taxon>Ensifer</taxon>
    </lineage>
</organism>
<dbReference type="AlphaFoldDB" id="A0A9Q9DAI8"/>
<protein>
    <submittedName>
        <fullName evidence="1">Uncharacterized protein</fullName>
    </submittedName>
</protein>
<dbReference type="EMBL" id="CP098807">
    <property type="protein sequence ID" value="USJ24728.1"/>
    <property type="molecule type" value="Genomic_DNA"/>
</dbReference>